<reference evidence="2" key="2">
    <citation type="submission" date="2018-02" db="UniProtKB">
        <authorList>
            <consortium name="EnsemblPlants"/>
        </authorList>
    </citation>
    <scope>IDENTIFICATION</scope>
    <source>
        <strain evidence="2">Williams 82</strain>
    </source>
</reference>
<dbReference type="EMBL" id="CM000848">
    <property type="protein sequence ID" value="KRH11561.1"/>
    <property type="molecule type" value="Genomic_DNA"/>
</dbReference>
<proteinExistence type="predicted"/>
<reference evidence="1 2" key="1">
    <citation type="journal article" date="2010" name="Nature">
        <title>Genome sequence of the palaeopolyploid soybean.</title>
        <authorList>
            <person name="Schmutz J."/>
            <person name="Cannon S.B."/>
            <person name="Schlueter J."/>
            <person name="Ma J."/>
            <person name="Mitros T."/>
            <person name="Nelson W."/>
            <person name="Hyten D.L."/>
            <person name="Song Q."/>
            <person name="Thelen J.J."/>
            <person name="Cheng J."/>
            <person name="Xu D."/>
            <person name="Hellsten U."/>
            <person name="May G.D."/>
            <person name="Yu Y."/>
            <person name="Sakurai T."/>
            <person name="Umezawa T."/>
            <person name="Bhattacharyya M.K."/>
            <person name="Sandhu D."/>
            <person name="Valliyodan B."/>
            <person name="Lindquist E."/>
            <person name="Peto M."/>
            <person name="Grant D."/>
            <person name="Shu S."/>
            <person name="Goodstein D."/>
            <person name="Barry K."/>
            <person name="Futrell-Griggs M."/>
            <person name="Abernathy B."/>
            <person name="Du J."/>
            <person name="Tian Z."/>
            <person name="Zhu L."/>
            <person name="Gill N."/>
            <person name="Joshi T."/>
            <person name="Libault M."/>
            <person name="Sethuraman A."/>
            <person name="Zhang X.-C."/>
            <person name="Shinozaki K."/>
            <person name="Nguyen H.T."/>
            <person name="Wing R.A."/>
            <person name="Cregan P."/>
            <person name="Specht J."/>
            <person name="Grimwood J."/>
            <person name="Rokhsar D."/>
            <person name="Stacey G."/>
            <person name="Shoemaker R.C."/>
            <person name="Jackson S.A."/>
        </authorList>
    </citation>
    <scope>NUCLEOTIDE SEQUENCE</scope>
    <source>
        <strain evidence="2">cv. Williams 82</strain>
        <tissue evidence="1">Callus</tissue>
    </source>
</reference>
<dbReference type="Proteomes" id="UP000008827">
    <property type="component" value="Chromosome 15"/>
</dbReference>
<evidence type="ECO:0000313" key="1">
    <source>
        <dbReference type="EMBL" id="KRH11561.1"/>
    </source>
</evidence>
<evidence type="ECO:0000313" key="3">
    <source>
        <dbReference type="Proteomes" id="UP000008827"/>
    </source>
</evidence>
<dbReference type="EnsemblPlants" id="KRH11561">
    <property type="protein sequence ID" value="KRH11561"/>
    <property type="gene ID" value="GLYMA_15G117400"/>
</dbReference>
<name>A0A0R0G8A2_SOYBN</name>
<sequence length="130" mass="15562">MEPNYTYNEYICILMLNTEKSLFSAHKYIRDIKLPMFRIFTFYGFEQFLKEEIRECGELKQKTIWFETNWLYSSEKFQLKFVYVCELSRRRMCESVFCPFDVVEAPHPLSLVPSLTQLVYSLVVVASLHS</sequence>
<gene>
    <name evidence="1" type="ORF">GLYMA_15G117400</name>
</gene>
<reference evidence="1" key="3">
    <citation type="submission" date="2018-07" db="EMBL/GenBank/DDBJ databases">
        <title>WGS assembly of Glycine max.</title>
        <authorList>
            <person name="Schmutz J."/>
            <person name="Cannon S."/>
            <person name="Schlueter J."/>
            <person name="Ma J."/>
            <person name="Mitros T."/>
            <person name="Nelson W."/>
            <person name="Hyten D."/>
            <person name="Song Q."/>
            <person name="Thelen J."/>
            <person name="Cheng J."/>
            <person name="Xu D."/>
            <person name="Hellsten U."/>
            <person name="May G."/>
            <person name="Yu Y."/>
            <person name="Sakurai T."/>
            <person name="Umezawa T."/>
            <person name="Bhattacharyya M."/>
            <person name="Sandhu D."/>
            <person name="Valliyodan B."/>
            <person name="Lindquist E."/>
            <person name="Peto M."/>
            <person name="Grant D."/>
            <person name="Shu S."/>
            <person name="Goodstein D."/>
            <person name="Barry K."/>
            <person name="Futrell-Griggs M."/>
            <person name="Abernathy B."/>
            <person name="Du J."/>
            <person name="Tian Z."/>
            <person name="Zhu L."/>
            <person name="Gill N."/>
            <person name="Joshi T."/>
            <person name="Libault M."/>
            <person name="Sethuraman A."/>
            <person name="Zhang X."/>
            <person name="Shinozaki K."/>
            <person name="Nguyen H."/>
            <person name="Wing R."/>
            <person name="Cregan P."/>
            <person name="Specht J."/>
            <person name="Grimwood J."/>
            <person name="Rokhsar D."/>
            <person name="Stacey G."/>
            <person name="Shoemaker R."/>
            <person name="Jackson S."/>
        </authorList>
    </citation>
    <scope>NUCLEOTIDE SEQUENCE</scope>
    <source>
        <tissue evidence="1">Callus</tissue>
    </source>
</reference>
<accession>A0A0R0G8A2</accession>
<keyword evidence="3" id="KW-1185">Reference proteome</keyword>
<organism evidence="1">
    <name type="scientific">Glycine max</name>
    <name type="common">Soybean</name>
    <name type="synonym">Glycine hispida</name>
    <dbReference type="NCBI Taxonomy" id="3847"/>
    <lineage>
        <taxon>Eukaryota</taxon>
        <taxon>Viridiplantae</taxon>
        <taxon>Streptophyta</taxon>
        <taxon>Embryophyta</taxon>
        <taxon>Tracheophyta</taxon>
        <taxon>Spermatophyta</taxon>
        <taxon>Magnoliopsida</taxon>
        <taxon>eudicotyledons</taxon>
        <taxon>Gunneridae</taxon>
        <taxon>Pentapetalae</taxon>
        <taxon>rosids</taxon>
        <taxon>fabids</taxon>
        <taxon>Fabales</taxon>
        <taxon>Fabaceae</taxon>
        <taxon>Papilionoideae</taxon>
        <taxon>50 kb inversion clade</taxon>
        <taxon>NPAAA clade</taxon>
        <taxon>indigoferoid/millettioid clade</taxon>
        <taxon>Phaseoleae</taxon>
        <taxon>Glycine</taxon>
        <taxon>Glycine subgen. Soja</taxon>
    </lineage>
</organism>
<protein>
    <submittedName>
        <fullName evidence="1 2">Uncharacterized protein</fullName>
    </submittedName>
</protein>
<dbReference type="AlphaFoldDB" id="A0A0R0G8A2"/>
<dbReference type="InParanoid" id="A0A0R0G8A2"/>
<evidence type="ECO:0000313" key="2">
    <source>
        <dbReference type="EnsemblPlants" id="KRH11561"/>
    </source>
</evidence>
<dbReference type="Gramene" id="KRH11561">
    <property type="protein sequence ID" value="KRH11561"/>
    <property type="gene ID" value="GLYMA_15G117400"/>
</dbReference>